<dbReference type="Gene3D" id="3.40.390.10">
    <property type="entry name" value="Collagenase (Catalytic Domain)"/>
    <property type="match status" value="1"/>
</dbReference>
<keyword evidence="1" id="KW-0732">Signal</keyword>
<evidence type="ECO:0000259" key="3">
    <source>
        <dbReference type="Pfam" id="PF17148"/>
    </source>
</evidence>
<dbReference type="InterPro" id="IPR034032">
    <property type="entry name" value="Zn_MMP-like_bac"/>
</dbReference>
<feature type="chain" id="PRO_5047427391" evidence="1">
    <location>
        <begin position="23"/>
        <end position="794"/>
    </location>
</feature>
<sequence length="794" mass="86560">MKPSTLALALLLASTPAMSVWAADNPAAIIKQSQSARGFLNFHYDNKGEVFVEASRLNQPFLLVTSLPQGVGSNDIGLDRGQLGRTRMVQFERIGPDLILRELNTRYRAGSDYAPEQRAVKEAFADSILWRASVLDGKTPLAPLSALVLNDLHGVADALKASGQGNFSLDKSRSLIIPEYVKSFPNNSDIDAQLTFASGEPGAYVSQVTPDPKAISIRMRFSFIALPEAGYVARDYHPQSGYLSDEYLDYASTIDTPVVKRHLLRHRLQKQTPGAAPSEVVEPIVYYLDPGVPEPIRSALLDGGRWWEEAFNAAGFINGFKMALLPDDADPQDVRFNVVQWVHRASRGWSYGSAIADPRTGEIIKGHVTLGSLRVRQDHLIARGLTAGWEDRDAAAKAAGHLALERIRQLSAHEIGHTLGLDHNFAASSNSNASVMDYPHPMVTISNGKIDISQPYVPGVGAWDKFAIAYGYGDFGDSEAEALSQLLVEVQTQGLRYIGESDSRSPDASHAYASLWDNGSDPVAELARLQQVRQKALADFNPEALLPGEPLGELADSLVPIYLLSRYQIEAAAKLIGGTDYGYDGVYSWHYVAPELQKQALGTLLATLDTAELTLPRELVESLLPKQGNYSRGRESFASGLGVVADPVGMAEVLSRHTLQALLAPKRLNRVEQGFQSDSEQLSVNELLDKLMAVTLYQEGKTGLERGVWMRLNAVVVDTLLEAFHHDDTSAEVKAVLGAKLAYTIKQLERKASRSSEADAAHFKYLALGVARGLDDPLVRIITKPLPMPPGSPI</sequence>
<accession>A0ABX7G229</accession>
<organism evidence="4 5">
    <name type="scientific">Shewanella litorisediminis</name>
    <dbReference type="NCBI Taxonomy" id="1173586"/>
    <lineage>
        <taxon>Bacteria</taxon>
        <taxon>Pseudomonadati</taxon>
        <taxon>Pseudomonadota</taxon>
        <taxon>Gammaproteobacteria</taxon>
        <taxon>Alteromonadales</taxon>
        <taxon>Shewanellaceae</taxon>
        <taxon>Shewanella</taxon>
    </lineage>
</organism>
<dbReference type="SUPFAM" id="SSF55486">
    <property type="entry name" value="Metalloproteases ('zincins'), catalytic domain"/>
    <property type="match status" value="1"/>
</dbReference>
<evidence type="ECO:0000256" key="1">
    <source>
        <dbReference type="SAM" id="SignalP"/>
    </source>
</evidence>
<keyword evidence="4" id="KW-0378">Hydrolase</keyword>
<dbReference type="Pfam" id="PF16313">
    <property type="entry name" value="DUF4953"/>
    <property type="match status" value="1"/>
</dbReference>
<feature type="domain" description="DUF5117" evidence="3">
    <location>
        <begin position="81"/>
        <end position="270"/>
    </location>
</feature>
<evidence type="ECO:0000313" key="5">
    <source>
        <dbReference type="Proteomes" id="UP000596252"/>
    </source>
</evidence>
<dbReference type="Pfam" id="PF17148">
    <property type="entry name" value="DUF5117"/>
    <property type="match status" value="1"/>
</dbReference>
<gene>
    <name evidence="4" type="ORF">JQC75_16025</name>
</gene>
<feature type="domain" description="EcxA zinc-binding" evidence="2">
    <location>
        <begin position="400"/>
        <end position="696"/>
    </location>
</feature>
<dbReference type="RefSeq" id="WP_203325021.1">
    <property type="nucleotide sequence ID" value="NZ_CP069213.1"/>
</dbReference>
<dbReference type="PANTHER" id="PTHR38478:SF1">
    <property type="entry name" value="ZINC DEPENDENT METALLOPROTEASE DOMAIN LIPOPROTEIN"/>
    <property type="match status" value="1"/>
</dbReference>
<dbReference type="InterPro" id="IPR033413">
    <property type="entry name" value="DUF5117"/>
</dbReference>
<feature type="signal peptide" evidence="1">
    <location>
        <begin position="1"/>
        <end position="22"/>
    </location>
</feature>
<reference evidence="4 5" key="1">
    <citation type="journal article" date="2012" name="Antonie Van Leeuwenhoek">
        <title>Shewanella litorisediminis sp. nov., a gammaproteobacterium isolated from a tidal flat sediment.</title>
        <authorList>
            <person name="Lee M.H."/>
            <person name="Yoon J.H."/>
        </authorList>
    </citation>
    <scope>NUCLEOTIDE SEQUENCE [LARGE SCALE GENOMIC DNA]</scope>
    <source>
        <strain evidence="4 5">SMK1-12</strain>
    </source>
</reference>
<keyword evidence="4" id="KW-0645">Protease</keyword>
<dbReference type="EMBL" id="CP069213">
    <property type="protein sequence ID" value="QRH01339.1"/>
    <property type="molecule type" value="Genomic_DNA"/>
</dbReference>
<keyword evidence="4" id="KW-0482">Metalloprotease</keyword>
<dbReference type="GO" id="GO:0008237">
    <property type="term" value="F:metallopeptidase activity"/>
    <property type="evidence" value="ECO:0007669"/>
    <property type="project" value="UniProtKB-KW"/>
</dbReference>
<dbReference type="Proteomes" id="UP000596252">
    <property type="component" value="Chromosome"/>
</dbReference>
<name>A0ABX7G229_9GAMM</name>
<dbReference type="InterPro" id="IPR024079">
    <property type="entry name" value="MetalloPept_cat_dom_sf"/>
</dbReference>
<proteinExistence type="predicted"/>
<dbReference type="PANTHER" id="PTHR38478">
    <property type="entry name" value="PEPTIDASE M1A AND M12B"/>
    <property type="match status" value="1"/>
</dbReference>
<evidence type="ECO:0000259" key="2">
    <source>
        <dbReference type="Pfam" id="PF16313"/>
    </source>
</evidence>
<dbReference type="InterPro" id="IPR032534">
    <property type="entry name" value="EcxA_zinc-bd"/>
</dbReference>
<evidence type="ECO:0000313" key="4">
    <source>
        <dbReference type="EMBL" id="QRH01339.1"/>
    </source>
</evidence>
<keyword evidence="5" id="KW-1185">Reference proteome</keyword>
<protein>
    <submittedName>
        <fullName evidence="4">Zinc-dependent metalloprotease</fullName>
    </submittedName>
</protein>
<dbReference type="CDD" id="cd04276">
    <property type="entry name" value="ZnMc_MMP_like_2"/>
    <property type="match status" value="1"/>
</dbReference>